<dbReference type="AlphaFoldDB" id="A0A6G9YCA3"/>
<dbReference type="GO" id="GO:0016491">
    <property type="term" value="F:oxidoreductase activity"/>
    <property type="evidence" value="ECO:0007669"/>
    <property type="project" value="InterPro"/>
</dbReference>
<dbReference type="GO" id="GO:0005886">
    <property type="term" value="C:plasma membrane"/>
    <property type="evidence" value="ECO:0007669"/>
    <property type="project" value="TreeGrafter"/>
</dbReference>
<name>A0A6G9YCA3_9NOCA</name>
<dbReference type="InterPro" id="IPR004378">
    <property type="entry name" value="F420H2_quin_Rdtase"/>
</dbReference>
<comment type="similarity">
    <text evidence="1">Belongs to the F420H(2)-dependent quinone reductase family.</text>
</comment>
<dbReference type="SUPFAM" id="SSF50475">
    <property type="entry name" value="FMN-binding split barrel"/>
    <property type="match status" value="1"/>
</dbReference>
<accession>A0A6G9YCA3</accession>
<dbReference type="NCBIfam" id="TIGR00026">
    <property type="entry name" value="hi_GC_TIGR00026"/>
    <property type="match status" value="1"/>
</dbReference>
<dbReference type="EMBL" id="CP046172">
    <property type="protein sequence ID" value="QIS10643.1"/>
    <property type="molecule type" value="Genomic_DNA"/>
</dbReference>
<evidence type="ECO:0000313" key="3">
    <source>
        <dbReference type="EMBL" id="QIS10643.1"/>
    </source>
</evidence>
<dbReference type="Pfam" id="PF04075">
    <property type="entry name" value="F420H2_quin_red"/>
    <property type="match status" value="1"/>
</dbReference>
<dbReference type="KEGG" id="nah:F5544_13780"/>
<comment type="catalytic activity">
    <reaction evidence="2">
        <text>oxidized coenzyme F420-(gamma-L-Glu)(n) + a quinol + H(+) = reduced coenzyme F420-(gamma-L-Glu)(n) + a quinone</text>
        <dbReference type="Rhea" id="RHEA:39663"/>
        <dbReference type="Rhea" id="RHEA-COMP:12939"/>
        <dbReference type="Rhea" id="RHEA-COMP:14378"/>
        <dbReference type="ChEBI" id="CHEBI:15378"/>
        <dbReference type="ChEBI" id="CHEBI:24646"/>
        <dbReference type="ChEBI" id="CHEBI:132124"/>
        <dbReference type="ChEBI" id="CHEBI:133980"/>
        <dbReference type="ChEBI" id="CHEBI:139511"/>
    </reaction>
</comment>
<dbReference type="PANTHER" id="PTHR39428:SF1">
    <property type="entry name" value="F420H(2)-DEPENDENT QUINONE REDUCTASE RV1261C"/>
    <property type="match status" value="1"/>
</dbReference>
<organism evidence="3 4">
    <name type="scientific">Nocardia arthritidis</name>
    <dbReference type="NCBI Taxonomy" id="228602"/>
    <lineage>
        <taxon>Bacteria</taxon>
        <taxon>Bacillati</taxon>
        <taxon>Actinomycetota</taxon>
        <taxon>Actinomycetes</taxon>
        <taxon>Mycobacteriales</taxon>
        <taxon>Nocardiaceae</taxon>
        <taxon>Nocardia</taxon>
    </lineage>
</organism>
<dbReference type="Gene3D" id="2.30.110.10">
    <property type="entry name" value="Electron Transport, Fmn-binding Protein, Chain A"/>
    <property type="match status" value="1"/>
</dbReference>
<dbReference type="Proteomes" id="UP000503540">
    <property type="component" value="Chromosome"/>
</dbReference>
<evidence type="ECO:0000256" key="2">
    <source>
        <dbReference type="ARBA" id="ARBA00049106"/>
    </source>
</evidence>
<dbReference type="GO" id="GO:0070967">
    <property type="term" value="F:coenzyme F420 binding"/>
    <property type="evidence" value="ECO:0007669"/>
    <property type="project" value="TreeGrafter"/>
</dbReference>
<proteinExistence type="inferred from homology"/>
<evidence type="ECO:0000313" key="4">
    <source>
        <dbReference type="Proteomes" id="UP000503540"/>
    </source>
</evidence>
<protein>
    <submittedName>
        <fullName evidence="3">Nitroreductase family deazaflavin-dependent oxidoreductase</fullName>
    </submittedName>
</protein>
<sequence length="189" mass="20816">MGFGRFRRQRHLGVRPHSLRPCAGLWTASPAAPIRLERTAEHSGGSVMSNVFTNVLKAHQWVYENSGGLVGHRLLFGNPTLLLRTVGRRSGQPRTSALTYGRDGDAYLVTASNGGSPRPPGWLANVKAEPKCEIQVGRRRIPVLAKATYPDDPDYARRFAIADKVNKGRYTAYQKMTKRPIAVVVLTPA</sequence>
<dbReference type="PANTHER" id="PTHR39428">
    <property type="entry name" value="F420H(2)-DEPENDENT QUINONE REDUCTASE RV1261C"/>
    <property type="match status" value="1"/>
</dbReference>
<evidence type="ECO:0000256" key="1">
    <source>
        <dbReference type="ARBA" id="ARBA00008710"/>
    </source>
</evidence>
<dbReference type="InterPro" id="IPR012349">
    <property type="entry name" value="Split_barrel_FMN-bd"/>
</dbReference>
<reference evidence="3 4" key="1">
    <citation type="journal article" date="2019" name="ACS Chem. Biol.">
        <title>Identification and Mobilization of a Cryptic Antibiotic Biosynthesis Gene Locus from a Human-Pathogenic Nocardia Isolate.</title>
        <authorList>
            <person name="Herisse M."/>
            <person name="Ishida K."/>
            <person name="Porter J.L."/>
            <person name="Howden B."/>
            <person name="Hertweck C."/>
            <person name="Stinear T.P."/>
            <person name="Pidot S.J."/>
        </authorList>
    </citation>
    <scope>NUCLEOTIDE SEQUENCE [LARGE SCALE GENOMIC DNA]</scope>
    <source>
        <strain evidence="3 4">AUSMDU00012717</strain>
    </source>
</reference>
<gene>
    <name evidence="3" type="ORF">F5544_13780</name>
</gene>
<keyword evidence="4" id="KW-1185">Reference proteome</keyword>